<evidence type="ECO:0000256" key="3">
    <source>
        <dbReference type="ARBA" id="ARBA00010031"/>
    </source>
</evidence>
<dbReference type="OMA" id="TEYSCTA"/>
<evidence type="ECO:0000256" key="7">
    <source>
        <dbReference type="ARBA" id="ARBA00023157"/>
    </source>
</evidence>
<dbReference type="eggNOG" id="ENOG502RZBR">
    <property type="taxonomic scope" value="Eukaryota"/>
</dbReference>
<dbReference type="EMBL" id="JMSE01000001">
    <property type="protein sequence ID" value="KDN72331.1"/>
    <property type="molecule type" value="Genomic_DNA"/>
</dbReference>
<gene>
    <name evidence="10" type="ORF">CSUB01_00014</name>
</gene>
<keyword evidence="6" id="KW-0732">Signal</keyword>
<dbReference type="OrthoDB" id="5431405at2759"/>
<protein>
    <submittedName>
        <fullName evidence="10">Putative adhesin protein Mad1</fullName>
    </submittedName>
</protein>
<dbReference type="GO" id="GO:0005576">
    <property type="term" value="C:extracellular region"/>
    <property type="evidence" value="ECO:0007669"/>
    <property type="project" value="UniProtKB-SubCell"/>
</dbReference>
<dbReference type="STRING" id="1173701.A0A066Y2P4"/>
<evidence type="ECO:0000256" key="2">
    <source>
        <dbReference type="ARBA" id="ARBA00004613"/>
    </source>
</evidence>
<comment type="subcellular location">
    <subcellularLocation>
        <location evidence="1">Membrane</location>
        <topology evidence="1">Lipid-anchor</topology>
        <topology evidence="1">GPI-anchor</topology>
    </subcellularLocation>
    <subcellularLocation>
        <location evidence="2">Secreted</location>
    </subcellularLocation>
</comment>
<name>A0A066Y2P4_COLSU</name>
<accession>A0A066Y2P4</accession>
<keyword evidence="7" id="KW-1015">Disulfide bond</keyword>
<dbReference type="GO" id="GO:0098552">
    <property type="term" value="C:side of membrane"/>
    <property type="evidence" value="ECO:0007669"/>
    <property type="project" value="UniProtKB-KW"/>
</dbReference>
<feature type="domain" description="CFEM" evidence="9">
    <location>
        <begin position="533"/>
        <end position="594"/>
    </location>
</feature>
<sequence length="747" mass="76185">MVTIRQPVHCPQAPMSSVVFVLSRATGPAVPALAVARAARACTRTSCWLHPVVPRPTFSPLHLSGGGGRLLRKASSSSNIFHTMKNSVALLALAAGVSQVTATGWNKFPSFTSPLNTDNQCDDKQKSGFSWGDLNTGSFSNYGGFAFKGWTCESDFSKRDLLAPRTFGLGKVISGSCGQQKETSPSFGCGSGSGAPDKFSITHMDLTVEFDCDLEFHYDMPDGSNCKQRSPCSKSGTTVTNSQCGGAKNVTIVFPPQPSKPKSTCGVGVHTIGFDCSPAETPKPPKTVSQALPSATTLSTQIQVPTIPVAIPTVSVPVAIPTVSVPVQETSAALPSVSIPVAETPVVSKPVEETTVALPSVSLPVKGTTAALPSISIPVAETPVVSKPVEETTPAQLPSVPVPINATKPAQTETVPAVVPPVVPETKTTVYDTTSTIYTTRVETVTSCAPEITNCPANSHAVVTRTVPLTTTVCPVTETIVHTPGTAPTKPAGQPVISVPAVKPSAPAVKPSAPAVKPSAPQPAGPVQTLPCPDVVPQCLSTWMWSTGCTSNSDANCYCPDAKFVENMFACIYAHGVSDDIISKATKFFQGICAPHIPQNPAIVTGPATITPANTAGDNKPAPTNPADVTTVVIDKTVVVPCVTGGTTISGSSTTATIKTTLVVPHVSFATNSASDVVPVAPATPAGGAGPTGVSVAPYPTVPAPGASKPIGTGGVRPTTTGVVTAGAGKTAFGLGAVVAIAALAAF</sequence>
<reference evidence="11" key="1">
    <citation type="journal article" date="2014" name="Genome Announc.">
        <title>Draft genome sequence of Colletotrichum sublineola, a destructive pathogen of cultivated sorghum.</title>
        <authorList>
            <person name="Baroncelli R."/>
            <person name="Sanz-Martin J.M."/>
            <person name="Rech G.E."/>
            <person name="Sukno S.A."/>
            <person name="Thon M.R."/>
        </authorList>
    </citation>
    <scope>NUCLEOTIDE SEQUENCE [LARGE SCALE GENOMIC DNA]</scope>
    <source>
        <strain evidence="11">TX430BB</strain>
    </source>
</reference>
<evidence type="ECO:0000313" key="11">
    <source>
        <dbReference type="Proteomes" id="UP000027238"/>
    </source>
</evidence>
<evidence type="ECO:0000256" key="1">
    <source>
        <dbReference type="ARBA" id="ARBA00004589"/>
    </source>
</evidence>
<evidence type="ECO:0000256" key="6">
    <source>
        <dbReference type="ARBA" id="ARBA00022729"/>
    </source>
</evidence>
<evidence type="ECO:0000256" key="4">
    <source>
        <dbReference type="ARBA" id="ARBA00022525"/>
    </source>
</evidence>
<evidence type="ECO:0000259" key="9">
    <source>
        <dbReference type="Pfam" id="PF05730"/>
    </source>
</evidence>
<dbReference type="InterPro" id="IPR008427">
    <property type="entry name" value="Extracellular_membr_CFEM_dom"/>
</dbReference>
<dbReference type="Proteomes" id="UP000027238">
    <property type="component" value="Unassembled WGS sequence"/>
</dbReference>
<evidence type="ECO:0000256" key="8">
    <source>
        <dbReference type="ARBA" id="ARBA00023288"/>
    </source>
</evidence>
<comment type="similarity">
    <text evidence="3">Belongs to the RBT5 family.</text>
</comment>
<keyword evidence="8" id="KW-0449">Lipoprotein</keyword>
<keyword evidence="5" id="KW-0336">GPI-anchor</keyword>
<keyword evidence="5" id="KW-0472">Membrane</keyword>
<dbReference type="AlphaFoldDB" id="A0A066Y2P4"/>
<proteinExistence type="inferred from homology"/>
<evidence type="ECO:0000256" key="5">
    <source>
        <dbReference type="ARBA" id="ARBA00022622"/>
    </source>
</evidence>
<dbReference type="Pfam" id="PF05730">
    <property type="entry name" value="CFEM"/>
    <property type="match status" value="1"/>
</dbReference>
<comment type="caution">
    <text evidence="10">The sequence shown here is derived from an EMBL/GenBank/DDBJ whole genome shotgun (WGS) entry which is preliminary data.</text>
</comment>
<keyword evidence="5" id="KW-0325">Glycoprotein</keyword>
<keyword evidence="4" id="KW-0964">Secreted</keyword>
<keyword evidence="11" id="KW-1185">Reference proteome</keyword>
<dbReference type="HOGENOM" id="CLU_013457_0_0_1"/>
<organism evidence="10 11">
    <name type="scientific">Colletotrichum sublineola</name>
    <name type="common">Sorghum anthracnose fungus</name>
    <dbReference type="NCBI Taxonomy" id="1173701"/>
    <lineage>
        <taxon>Eukaryota</taxon>
        <taxon>Fungi</taxon>
        <taxon>Dikarya</taxon>
        <taxon>Ascomycota</taxon>
        <taxon>Pezizomycotina</taxon>
        <taxon>Sordariomycetes</taxon>
        <taxon>Hypocreomycetidae</taxon>
        <taxon>Glomerellales</taxon>
        <taxon>Glomerellaceae</taxon>
        <taxon>Colletotrichum</taxon>
        <taxon>Colletotrichum graminicola species complex</taxon>
    </lineage>
</organism>
<evidence type="ECO:0000313" key="10">
    <source>
        <dbReference type="EMBL" id="KDN72331.1"/>
    </source>
</evidence>